<dbReference type="InterPro" id="IPR055066">
    <property type="entry name" value="AASDHPPT_N"/>
</dbReference>
<dbReference type="PANTHER" id="PTHR12215:SF10">
    <property type="entry name" value="L-AMINOADIPATE-SEMIALDEHYDE DEHYDROGENASE-PHOSPHOPANTETHEINYL TRANSFERASE"/>
    <property type="match status" value="1"/>
</dbReference>
<dbReference type="RefSeq" id="WP_010681833.1">
    <property type="nucleotide sequence ID" value="NZ_CP043538.1"/>
</dbReference>
<dbReference type="AlphaFoldDB" id="A0A6B9FKM3"/>
<dbReference type="InterPro" id="IPR037143">
    <property type="entry name" value="4-PPantetheinyl_Trfase_dom_sf"/>
</dbReference>
<dbReference type="KEGG" id="mmes:MMSR116_10680"/>
<evidence type="ECO:0000256" key="2">
    <source>
        <dbReference type="ARBA" id="ARBA00022679"/>
    </source>
</evidence>
<dbReference type="PANTHER" id="PTHR12215">
    <property type="entry name" value="PHOSPHOPANTETHEINE TRANSFERASE"/>
    <property type="match status" value="1"/>
</dbReference>
<dbReference type="GO" id="GO:0019878">
    <property type="term" value="P:lysine biosynthetic process via aminoadipic acid"/>
    <property type="evidence" value="ECO:0007669"/>
    <property type="project" value="TreeGrafter"/>
</dbReference>
<dbReference type="OrthoDB" id="9808281at2"/>
<dbReference type="Proteomes" id="UP000012488">
    <property type="component" value="Chromosome"/>
</dbReference>
<dbReference type="EMBL" id="CP043538">
    <property type="protein sequence ID" value="QGY02286.1"/>
    <property type="molecule type" value="Genomic_DNA"/>
</dbReference>
<dbReference type="Pfam" id="PF22624">
    <property type="entry name" value="AASDHPPT_N"/>
    <property type="match status" value="1"/>
</dbReference>
<reference evidence="5 6" key="1">
    <citation type="journal article" date="2012" name="Genet. Mol. Biol.">
        <title>Analysis of 16S rRNA and mxaF genes revealing insights into Methylobacterium niche-specific plant association.</title>
        <authorList>
            <person name="Dourado M.N."/>
            <person name="Andreote F.D."/>
            <person name="Dini-Andreote F."/>
            <person name="Conti R."/>
            <person name="Araujo J.M."/>
            <person name="Araujo W.L."/>
        </authorList>
    </citation>
    <scope>NUCLEOTIDE SEQUENCE [LARGE SCALE GENOMIC DNA]</scope>
    <source>
        <strain evidence="5 6">SR1.6/6</strain>
    </source>
</reference>
<dbReference type="GO" id="GO:0008897">
    <property type="term" value="F:holo-[acyl-carrier-protein] synthase activity"/>
    <property type="evidence" value="ECO:0007669"/>
    <property type="project" value="InterPro"/>
</dbReference>
<evidence type="ECO:0000256" key="1">
    <source>
        <dbReference type="ARBA" id="ARBA00010990"/>
    </source>
</evidence>
<dbReference type="Gene3D" id="3.90.470.20">
    <property type="entry name" value="4'-phosphopantetheinyl transferase domain"/>
    <property type="match status" value="2"/>
</dbReference>
<name>A0A6B9FKM3_9HYPH</name>
<keyword evidence="2 5" id="KW-0808">Transferase</keyword>
<dbReference type="InterPro" id="IPR050559">
    <property type="entry name" value="P-Pant_transferase_sf"/>
</dbReference>
<organism evidence="5 6">
    <name type="scientific">Methylobacterium mesophilicum SR1.6/6</name>
    <dbReference type="NCBI Taxonomy" id="908290"/>
    <lineage>
        <taxon>Bacteria</taxon>
        <taxon>Pseudomonadati</taxon>
        <taxon>Pseudomonadota</taxon>
        <taxon>Alphaproteobacteria</taxon>
        <taxon>Hyphomicrobiales</taxon>
        <taxon>Methylobacteriaceae</taxon>
        <taxon>Methylobacterium</taxon>
    </lineage>
</organism>
<comment type="similarity">
    <text evidence="1">Belongs to the P-Pant transferase superfamily. Gsp/Sfp/HetI/AcpT family.</text>
</comment>
<dbReference type="SUPFAM" id="SSF56214">
    <property type="entry name" value="4'-phosphopantetheinyl transferase"/>
    <property type="match status" value="2"/>
</dbReference>
<reference evidence="5 6" key="2">
    <citation type="journal article" date="2013" name="Genome Announc.">
        <title>Draft Genome Sequence of Methylobacterium mesophilicum Strain SR1.6/6, Isolated from Citrus sinensis.</title>
        <authorList>
            <person name="Marinho Almeida D."/>
            <person name="Dini-Andreote F."/>
            <person name="Camargo Neves A.A."/>
            <person name="Juca Ramos R.T."/>
            <person name="Andreote F.D."/>
            <person name="Carneiro A.R."/>
            <person name="Oliveira de Souza Lima A."/>
            <person name="Caracciolo Gomes de Sa P.H."/>
            <person name="Ribeiro Barbosa M.S."/>
            <person name="Araujo W.L."/>
            <person name="Silva A."/>
        </authorList>
    </citation>
    <scope>NUCLEOTIDE SEQUENCE [LARGE SCALE GENOMIC DNA]</scope>
    <source>
        <strain evidence="5 6">SR1.6/6</strain>
    </source>
</reference>
<feature type="domain" description="4'-phosphopantetheinyl transferase" evidence="3">
    <location>
        <begin position="107"/>
        <end position="209"/>
    </location>
</feature>
<evidence type="ECO:0000313" key="5">
    <source>
        <dbReference type="EMBL" id="QGY02286.1"/>
    </source>
</evidence>
<gene>
    <name evidence="5" type="ORF">MMSR116_10680</name>
</gene>
<dbReference type="GO" id="GO:0000287">
    <property type="term" value="F:magnesium ion binding"/>
    <property type="evidence" value="ECO:0007669"/>
    <property type="project" value="InterPro"/>
</dbReference>
<evidence type="ECO:0000259" key="4">
    <source>
        <dbReference type="Pfam" id="PF22624"/>
    </source>
</evidence>
<protein>
    <submittedName>
        <fullName evidence="5">4'-phosphopantetheinyl transferase superfamily protein</fullName>
    </submittedName>
</protein>
<proteinExistence type="inferred from homology"/>
<sequence>MTAVSAWLVDLALPPARLDRCSEILDAAERDRADRFLRAADRARYVASHAALRLILAEQLALDPTEIRLASGPGGKPELAGTDRGILAFNLSHSGDRALVGLTAGAAIGVDVEAIRPIPDAVQIARGHFAPDEAAALAALPPDAVEPAFFGLWTRKEAVVKALGTGLSLPLGRFSVTLPPAPPRLLRMAPGGAWTLAALDPGPGYAATVAVRAADAAIVCRGMAADWPDRLG</sequence>
<dbReference type="GO" id="GO:0005829">
    <property type="term" value="C:cytosol"/>
    <property type="evidence" value="ECO:0007669"/>
    <property type="project" value="TreeGrafter"/>
</dbReference>
<accession>A0A6B9FKM3</accession>
<dbReference type="InterPro" id="IPR008278">
    <property type="entry name" value="4-PPantetheinyl_Trfase_dom"/>
</dbReference>
<evidence type="ECO:0000259" key="3">
    <source>
        <dbReference type="Pfam" id="PF01648"/>
    </source>
</evidence>
<feature type="domain" description="4'-phosphopantetheinyl transferase N-terminal" evidence="4">
    <location>
        <begin position="20"/>
        <end position="98"/>
    </location>
</feature>
<evidence type="ECO:0000313" key="6">
    <source>
        <dbReference type="Proteomes" id="UP000012488"/>
    </source>
</evidence>
<dbReference type="Pfam" id="PF01648">
    <property type="entry name" value="ACPS"/>
    <property type="match status" value="1"/>
</dbReference>